<dbReference type="SMART" id="SM00254">
    <property type="entry name" value="ShKT"/>
    <property type="match status" value="2"/>
</dbReference>
<dbReference type="InterPro" id="IPR003582">
    <property type="entry name" value="ShKT_dom"/>
</dbReference>
<feature type="chain" id="PRO_5046024909" description="ShKT domain-containing protein" evidence="2">
    <location>
        <begin position="25"/>
        <end position="201"/>
    </location>
</feature>
<proteinExistence type="predicted"/>
<evidence type="ECO:0000256" key="2">
    <source>
        <dbReference type="SAM" id="SignalP"/>
    </source>
</evidence>
<dbReference type="EMBL" id="CALNXI010000142">
    <property type="protein sequence ID" value="CAH3020284.1"/>
    <property type="molecule type" value="Genomic_DNA"/>
</dbReference>
<feature type="domain" description="ShKT" evidence="3">
    <location>
        <begin position="158"/>
        <end position="193"/>
    </location>
</feature>
<sequence length="201" mass="23097">MKASYEFVLLSLLVAFSWESPLNTQPPKQSVRQVKLPKKDWGTALVSRARILPGLKRKIRDCSRCSIKWVMILNSVSGIGFLRISVDWAKNSCLLSVDLEEDSIPKRAISEDSGCYDQSPSCSYWALTGQCHNNPNLQRTCCVWCNHMKTLLQVKYFSCHDKSSVHDCYRWAIQDECYKNPAFMLQFCCNSCRIEDVVIPW</sequence>
<reference evidence="4 5" key="1">
    <citation type="submission" date="2022-05" db="EMBL/GenBank/DDBJ databases">
        <authorList>
            <consortium name="Genoscope - CEA"/>
            <person name="William W."/>
        </authorList>
    </citation>
    <scope>NUCLEOTIDE SEQUENCE [LARGE SCALE GENOMIC DNA]</scope>
</reference>
<keyword evidence="2" id="KW-0732">Signal</keyword>
<protein>
    <recommendedName>
        <fullName evidence="3">ShKT domain-containing protein</fullName>
    </recommendedName>
</protein>
<name>A0ABN8LXG9_9CNID</name>
<dbReference type="Proteomes" id="UP001159427">
    <property type="component" value="Unassembled WGS sequence"/>
</dbReference>
<gene>
    <name evidence="4" type="ORF">PEVE_00006511</name>
</gene>
<evidence type="ECO:0000313" key="4">
    <source>
        <dbReference type="EMBL" id="CAH3020284.1"/>
    </source>
</evidence>
<comment type="caution">
    <text evidence="4">The sequence shown here is derived from an EMBL/GenBank/DDBJ whole genome shotgun (WGS) entry which is preliminary data.</text>
</comment>
<evidence type="ECO:0000313" key="5">
    <source>
        <dbReference type="Proteomes" id="UP001159427"/>
    </source>
</evidence>
<feature type="signal peptide" evidence="2">
    <location>
        <begin position="1"/>
        <end position="24"/>
    </location>
</feature>
<keyword evidence="5" id="KW-1185">Reference proteome</keyword>
<feature type="domain" description="ShKT" evidence="3">
    <location>
        <begin position="114"/>
        <end position="143"/>
    </location>
</feature>
<keyword evidence="1" id="KW-0800">Toxin</keyword>
<organism evidence="4 5">
    <name type="scientific">Porites evermanni</name>
    <dbReference type="NCBI Taxonomy" id="104178"/>
    <lineage>
        <taxon>Eukaryota</taxon>
        <taxon>Metazoa</taxon>
        <taxon>Cnidaria</taxon>
        <taxon>Anthozoa</taxon>
        <taxon>Hexacorallia</taxon>
        <taxon>Scleractinia</taxon>
        <taxon>Fungiina</taxon>
        <taxon>Poritidae</taxon>
        <taxon>Porites</taxon>
    </lineage>
</organism>
<evidence type="ECO:0000259" key="3">
    <source>
        <dbReference type="SMART" id="SM00254"/>
    </source>
</evidence>
<accession>A0ABN8LXG9</accession>
<evidence type="ECO:0000256" key="1">
    <source>
        <dbReference type="ARBA" id="ARBA00022656"/>
    </source>
</evidence>